<dbReference type="PANTHER" id="PTHR33608">
    <property type="entry name" value="BLL2464 PROTEIN"/>
    <property type="match status" value="1"/>
</dbReference>
<feature type="transmembrane region" description="Helical" evidence="1">
    <location>
        <begin position="31"/>
        <end position="49"/>
    </location>
</feature>
<gene>
    <name evidence="3" type="ORF">GV832_03415</name>
</gene>
<protein>
    <submittedName>
        <fullName evidence="3">DUF58 domain-containing protein</fullName>
    </submittedName>
</protein>
<reference evidence="3" key="1">
    <citation type="submission" date="2020-01" db="EMBL/GenBank/DDBJ databases">
        <authorList>
            <person name="Chen W.-M."/>
        </authorList>
    </citation>
    <scope>NUCLEOTIDE SEQUENCE</scope>
    <source>
        <strain evidence="3">CYK-10</strain>
    </source>
</reference>
<dbReference type="PANTHER" id="PTHR33608:SF3">
    <property type="entry name" value="SLR2013 PROTEIN"/>
    <property type="match status" value="1"/>
</dbReference>
<dbReference type="Pfam" id="PF01882">
    <property type="entry name" value="DUF58"/>
    <property type="match status" value="1"/>
</dbReference>
<keyword evidence="1" id="KW-0472">Membrane</keyword>
<dbReference type="RefSeq" id="WP_168773414.1">
    <property type="nucleotide sequence ID" value="NZ_JAABNR010000002.1"/>
</dbReference>
<proteinExistence type="predicted"/>
<accession>A0AAE5BTV8</accession>
<sequence>MRPGVRLLGIATGLLALSVVLLVGFDLESSVVALLWAAVLALALVDLVLTTPARRLGLTADLAPHGFAGHEVGLALTLTGPATAPMALRLTHEAGLAAPRPDGVVERALSLPLTILRRGTHKITALEAMYPSRLGLFDVIARWPLDLSVTGLPDVHPILSGAIRTQILPLLEGSHVMTLRGEGSDFHQLRDFVPGMDRRSIDWKRSARMRKLVSRETRAERNHQIVICLDTGHLMGERLGSLARLDHAIHAALALTWAGVLAGDVMGFFSFGPRPGAWLPPQPGQKSFARIRAHSADLTQDDAETNHTLGLTSLAGQLKRRTLVVVFSDFSDSVTAELLVENLTVMRRQHLILYVSLRDPELDTLTHPQAPGLTPVAAAIAARRLSDERQRVLDRLQRLGILCLDTTPGDLTPALISRYMDIKAREMI</sequence>
<feature type="transmembrane region" description="Helical" evidence="1">
    <location>
        <begin position="7"/>
        <end position="25"/>
    </location>
</feature>
<dbReference type="Proteomes" id="UP001193501">
    <property type="component" value="Unassembled WGS sequence"/>
</dbReference>
<evidence type="ECO:0000313" key="4">
    <source>
        <dbReference type="Proteomes" id="UP001193501"/>
    </source>
</evidence>
<dbReference type="AlphaFoldDB" id="A0AAE5BTV8"/>
<keyword evidence="1" id="KW-1133">Transmembrane helix</keyword>
<evidence type="ECO:0000259" key="2">
    <source>
        <dbReference type="Pfam" id="PF01882"/>
    </source>
</evidence>
<organism evidence="3 4">
    <name type="scientific">Stagnihabitans tardus</name>
    <dbReference type="NCBI Taxonomy" id="2699202"/>
    <lineage>
        <taxon>Bacteria</taxon>
        <taxon>Pseudomonadati</taxon>
        <taxon>Pseudomonadota</taxon>
        <taxon>Alphaproteobacteria</taxon>
        <taxon>Rhodobacterales</taxon>
        <taxon>Paracoccaceae</taxon>
        <taxon>Stagnihabitans</taxon>
    </lineage>
</organism>
<keyword evidence="1" id="KW-0812">Transmembrane</keyword>
<evidence type="ECO:0000256" key="1">
    <source>
        <dbReference type="SAM" id="Phobius"/>
    </source>
</evidence>
<feature type="domain" description="DUF58" evidence="2">
    <location>
        <begin position="189"/>
        <end position="361"/>
    </location>
</feature>
<evidence type="ECO:0000313" key="3">
    <source>
        <dbReference type="EMBL" id="NBZ86617.1"/>
    </source>
</evidence>
<dbReference type="SUPFAM" id="SSF53300">
    <property type="entry name" value="vWA-like"/>
    <property type="match status" value="1"/>
</dbReference>
<dbReference type="InterPro" id="IPR036465">
    <property type="entry name" value="vWFA_dom_sf"/>
</dbReference>
<dbReference type="InterPro" id="IPR002881">
    <property type="entry name" value="DUF58"/>
</dbReference>
<keyword evidence="4" id="KW-1185">Reference proteome</keyword>
<dbReference type="EMBL" id="JAABNR010000002">
    <property type="protein sequence ID" value="NBZ86617.1"/>
    <property type="molecule type" value="Genomic_DNA"/>
</dbReference>
<comment type="caution">
    <text evidence="3">The sequence shown here is derived from an EMBL/GenBank/DDBJ whole genome shotgun (WGS) entry which is preliminary data.</text>
</comment>
<name>A0AAE5BTV8_9RHOB</name>